<reference evidence="1" key="2">
    <citation type="journal article" date="2021" name="PeerJ">
        <title>Extensive microbial diversity within the chicken gut microbiome revealed by metagenomics and culture.</title>
        <authorList>
            <person name="Gilroy R."/>
            <person name="Ravi A."/>
            <person name="Getino M."/>
            <person name="Pursley I."/>
            <person name="Horton D.L."/>
            <person name="Alikhan N.F."/>
            <person name="Baker D."/>
            <person name="Gharbi K."/>
            <person name="Hall N."/>
            <person name="Watson M."/>
            <person name="Adriaenssens E.M."/>
            <person name="Foster-Nyarko E."/>
            <person name="Jarju S."/>
            <person name="Secka A."/>
            <person name="Antonio M."/>
            <person name="Oren A."/>
            <person name="Chaudhuri R.R."/>
            <person name="La Ragione R."/>
            <person name="Hildebrand F."/>
            <person name="Pallen M.J."/>
        </authorList>
    </citation>
    <scope>NUCLEOTIDE SEQUENCE</scope>
    <source>
        <strain evidence="1">10192</strain>
    </source>
</reference>
<sequence>MDFKIGQKAVQKLTDRIPTRYDDITKEIAQDKMRALLEEYEKYVTPPEKEVTYYKLGDLLGDKLNKIG</sequence>
<dbReference type="Proteomes" id="UP000823632">
    <property type="component" value="Unassembled WGS sequence"/>
</dbReference>
<reference evidence="1" key="1">
    <citation type="submission" date="2020-10" db="EMBL/GenBank/DDBJ databases">
        <authorList>
            <person name="Gilroy R."/>
        </authorList>
    </citation>
    <scope>NUCLEOTIDE SEQUENCE</scope>
    <source>
        <strain evidence="1">10192</strain>
    </source>
</reference>
<dbReference type="EMBL" id="JADIND010000031">
    <property type="protein sequence ID" value="MBO8430018.1"/>
    <property type="molecule type" value="Genomic_DNA"/>
</dbReference>
<organism evidence="1 2">
    <name type="scientific">Candidatus Scatousia excrementipullorum</name>
    <dbReference type="NCBI Taxonomy" id="2840936"/>
    <lineage>
        <taxon>Bacteria</taxon>
        <taxon>Candidatus Scatousia</taxon>
    </lineage>
</organism>
<gene>
    <name evidence="1" type="ORF">IAC76_01390</name>
</gene>
<accession>A0A9D9DNP7</accession>
<evidence type="ECO:0000313" key="2">
    <source>
        <dbReference type="Proteomes" id="UP000823632"/>
    </source>
</evidence>
<dbReference type="AlphaFoldDB" id="A0A9D9DNP7"/>
<comment type="caution">
    <text evidence="1">The sequence shown here is derived from an EMBL/GenBank/DDBJ whole genome shotgun (WGS) entry which is preliminary data.</text>
</comment>
<proteinExistence type="predicted"/>
<protein>
    <submittedName>
        <fullName evidence="1">Uncharacterized protein</fullName>
    </submittedName>
</protein>
<evidence type="ECO:0000313" key="1">
    <source>
        <dbReference type="EMBL" id="MBO8430018.1"/>
    </source>
</evidence>
<name>A0A9D9DNP7_9BACT</name>